<keyword evidence="5" id="KW-0592">Phosphate transport</keyword>
<dbReference type="Pfam" id="PF00528">
    <property type="entry name" value="BPD_transp_1"/>
    <property type="match status" value="1"/>
</dbReference>
<evidence type="ECO:0000313" key="11">
    <source>
        <dbReference type="EMBL" id="GFM35816.1"/>
    </source>
</evidence>
<evidence type="ECO:0000256" key="7">
    <source>
        <dbReference type="ARBA" id="ARBA00022989"/>
    </source>
</evidence>
<dbReference type="PANTHER" id="PTHR30425">
    <property type="entry name" value="PHOSPHATE TRANSPORT SYSTEM PERMEASE PROTEIN PST"/>
    <property type="match status" value="1"/>
</dbReference>
<evidence type="ECO:0000313" key="12">
    <source>
        <dbReference type="Proteomes" id="UP000503820"/>
    </source>
</evidence>
<dbReference type="Gene3D" id="1.10.3720.10">
    <property type="entry name" value="MetI-like"/>
    <property type="match status" value="1"/>
</dbReference>
<feature type="transmembrane region" description="Helical" evidence="9">
    <location>
        <begin position="252"/>
        <end position="275"/>
    </location>
</feature>
<evidence type="ECO:0000256" key="3">
    <source>
        <dbReference type="ARBA" id="ARBA00022448"/>
    </source>
</evidence>
<dbReference type="GO" id="GO:0005886">
    <property type="term" value="C:plasma membrane"/>
    <property type="evidence" value="ECO:0007669"/>
    <property type="project" value="UniProtKB-SubCell"/>
</dbReference>
<sequence length="292" mass="30062">MPGNKDRIAGLLLGTAAATVACAVAAVFGFLFLFALPVFTGGQGLAVLGGTWQPETGQFGILPMLAASVCLALSALALGWPLALGLCCSIRGFVPAPLARLLLALLRGMTAFPTVVYGFAALFLLVPFMREAAGRGSGLCWATAALVLALVALPTMVLVMDAGIQQMERRLHLTGAALGFNRRQILVHLVLPACRGNLSAAAALGFGRAIGDTLIPLMLAGNAPQWPHSVFDSIRSLTAHIGLVLATDTHSAAYGSLFVAGCLLLLVNVAVQLALRALPTKNGSSATYGYGA</sequence>
<dbReference type="Proteomes" id="UP000503820">
    <property type="component" value="Unassembled WGS sequence"/>
</dbReference>
<organism evidence="11 12">
    <name type="scientific">Desulfovibrio psychrotolerans</name>
    <dbReference type="NCBI Taxonomy" id="415242"/>
    <lineage>
        <taxon>Bacteria</taxon>
        <taxon>Pseudomonadati</taxon>
        <taxon>Thermodesulfobacteriota</taxon>
        <taxon>Desulfovibrionia</taxon>
        <taxon>Desulfovibrionales</taxon>
        <taxon>Desulfovibrionaceae</taxon>
        <taxon>Desulfovibrio</taxon>
    </lineage>
</organism>
<evidence type="ECO:0000256" key="8">
    <source>
        <dbReference type="ARBA" id="ARBA00023136"/>
    </source>
</evidence>
<feature type="domain" description="ABC transmembrane type-1" evidence="10">
    <location>
        <begin position="65"/>
        <end position="275"/>
    </location>
</feature>
<keyword evidence="7 9" id="KW-1133">Transmembrane helix</keyword>
<dbReference type="PROSITE" id="PS50928">
    <property type="entry name" value="ABC_TM1"/>
    <property type="match status" value="1"/>
</dbReference>
<evidence type="ECO:0000256" key="2">
    <source>
        <dbReference type="ARBA" id="ARBA00007069"/>
    </source>
</evidence>
<dbReference type="RefSeq" id="WP_174408484.1">
    <property type="nucleotide sequence ID" value="NZ_BLVP01000001.1"/>
</dbReference>
<feature type="transmembrane region" description="Helical" evidence="9">
    <location>
        <begin position="59"/>
        <end position="83"/>
    </location>
</feature>
<proteinExistence type="inferred from homology"/>
<evidence type="ECO:0000256" key="6">
    <source>
        <dbReference type="ARBA" id="ARBA00022692"/>
    </source>
</evidence>
<keyword evidence="12" id="KW-1185">Reference proteome</keyword>
<accession>A0A7J0BQ32</accession>
<evidence type="ECO:0000256" key="1">
    <source>
        <dbReference type="ARBA" id="ARBA00004651"/>
    </source>
</evidence>
<dbReference type="InterPro" id="IPR035906">
    <property type="entry name" value="MetI-like_sf"/>
</dbReference>
<comment type="caution">
    <text evidence="11">The sequence shown here is derived from an EMBL/GenBank/DDBJ whole genome shotgun (WGS) entry which is preliminary data.</text>
</comment>
<feature type="transmembrane region" description="Helical" evidence="9">
    <location>
        <begin position="141"/>
        <end position="164"/>
    </location>
</feature>
<feature type="transmembrane region" description="Helical" evidence="9">
    <location>
        <begin position="12"/>
        <end position="39"/>
    </location>
</feature>
<feature type="transmembrane region" description="Helical" evidence="9">
    <location>
        <begin position="104"/>
        <end position="129"/>
    </location>
</feature>
<evidence type="ECO:0000259" key="10">
    <source>
        <dbReference type="PROSITE" id="PS50928"/>
    </source>
</evidence>
<dbReference type="EMBL" id="BLVP01000001">
    <property type="protein sequence ID" value="GFM35816.1"/>
    <property type="molecule type" value="Genomic_DNA"/>
</dbReference>
<dbReference type="InterPro" id="IPR000515">
    <property type="entry name" value="MetI-like"/>
</dbReference>
<reference evidence="11 12" key="1">
    <citation type="submission" date="2020-05" db="EMBL/GenBank/DDBJ databases">
        <title>Draft genome sequence of Desulfovibrio psychrotolerans JS1T.</title>
        <authorList>
            <person name="Ueno A."/>
            <person name="Tamazawa S."/>
            <person name="Tamamura S."/>
            <person name="Murakami T."/>
            <person name="Kiyama T."/>
            <person name="Inomata H."/>
            <person name="Amano Y."/>
            <person name="Miyakawa K."/>
            <person name="Tamaki H."/>
            <person name="Naganuma T."/>
            <person name="Kaneko K."/>
        </authorList>
    </citation>
    <scope>NUCLEOTIDE SEQUENCE [LARGE SCALE GENOMIC DNA]</scope>
    <source>
        <strain evidence="11 12">JS1</strain>
    </source>
</reference>
<protein>
    <submittedName>
        <fullName evidence="11">Phosphate ABC transporter permease</fullName>
    </submittedName>
</protein>
<keyword evidence="8 9" id="KW-0472">Membrane</keyword>
<comment type="subcellular location">
    <subcellularLocation>
        <location evidence="1 9">Cell membrane</location>
        <topology evidence="1 9">Multi-pass membrane protein</topology>
    </subcellularLocation>
</comment>
<dbReference type="PANTHER" id="PTHR30425:SF1">
    <property type="entry name" value="PHOSPHATE TRANSPORT SYSTEM PERMEASE PROTEIN PSTC"/>
    <property type="match status" value="1"/>
</dbReference>
<keyword evidence="4" id="KW-1003">Cell membrane</keyword>
<dbReference type="GO" id="GO:0006817">
    <property type="term" value="P:phosphate ion transport"/>
    <property type="evidence" value="ECO:0007669"/>
    <property type="project" value="UniProtKB-KW"/>
</dbReference>
<dbReference type="CDD" id="cd06261">
    <property type="entry name" value="TM_PBP2"/>
    <property type="match status" value="1"/>
</dbReference>
<keyword evidence="3 9" id="KW-0813">Transport</keyword>
<keyword evidence="6 9" id="KW-0812">Transmembrane</keyword>
<evidence type="ECO:0000256" key="9">
    <source>
        <dbReference type="RuleBase" id="RU363032"/>
    </source>
</evidence>
<evidence type="ECO:0000256" key="4">
    <source>
        <dbReference type="ARBA" id="ARBA00022475"/>
    </source>
</evidence>
<dbReference type="InterPro" id="IPR051124">
    <property type="entry name" value="Phosphate_Transport_Permease"/>
</dbReference>
<name>A0A7J0BQ32_9BACT</name>
<dbReference type="SUPFAM" id="SSF161098">
    <property type="entry name" value="MetI-like"/>
    <property type="match status" value="1"/>
</dbReference>
<evidence type="ECO:0000256" key="5">
    <source>
        <dbReference type="ARBA" id="ARBA00022592"/>
    </source>
</evidence>
<dbReference type="GO" id="GO:0055085">
    <property type="term" value="P:transmembrane transport"/>
    <property type="evidence" value="ECO:0007669"/>
    <property type="project" value="InterPro"/>
</dbReference>
<dbReference type="AlphaFoldDB" id="A0A7J0BQ32"/>
<dbReference type="PROSITE" id="PS51257">
    <property type="entry name" value="PROKAR_LIPOPROTEIN"/>
    <property type="match status" value="1"/>
</dbReference>
<comment type="similarity">
    <text evidence="2">Belongs to the binding-protein-dependent transport system permease family. CysTW subfamily.</text>
</comment>
<gene>
    <name evidence="11" type="ORF">DSM19430T_05000</name>
</gene>